<dbReference type="NCBIfam" id="NF045844">
    <property type="entry name" value="BC85_0335_fam"/>
    <property type="match status" value="1"/>
</dbReference>
<gene>
    <name evidence="2" type="ORF">OIE46_02065</name>
</gene>
<keyword evidence="1" id="KW-0812">Transmembrane</keyword>
<organism evidence="2 3">
    <name type="scientific">Mycoplasmopsis synoviae</name>
    <name type="common">Mycoplasma synoviae</name>
    <dbReference type="NCBI Taxonomy" id="2109"/>
    <lineage>
        <taxon>Bacteria</taxon>
        <taxon>Bacillati</taxon>
        <taxon>Mycoplasmatota</taxon>
        <taxon>Mycoplasmoidales</taxon>
        <taxon>Metamycoplasmataceae</taxon>
        <taxon>Mycoplasmopsis</taxon>
    </lineage>
</organism>
<evidence type="ECO:0000313" key="2">
    <source>
        <dbReference type="EMBL" id="UZW64150.1"/>
    </source>
</evidence>
<name>A0AAX3F1U6_MYCSY</name>
<evidence type="ECO:0000313" key="3">
    <source>
        <dbReference type="Proteomes" id="UP001164481"/>
    </source>
</evidence>
<sequence>MIFSENVRKWLSISIGIAFFIALLSIIITWIIIRRTRNRYFAKAQQEAWNQINKLREDVGQLDFSLIELFKTKANAFDIEGILNTIYQNNFENSLIISYKDHFPFYSINNKNKKNTLYLETEFDSYSWDYIKEKVPNKFEKDIKKYDEKSPLNMLAIFSSKNNPIEIFNKLKDKFTNDSLVIIKHSILTKREVKELIAYAKDHKFLYEISPFGTKYFFMVIKK</sequence>
<protein>
    <submittedName>
        <fullName evidence="2">Uncharacterized protein</fullName>
    </submittedName>
</protein>
<dbReference type="EMBL" id="CP107525">
    <property type="protein sequence ID" value="UZW64150.1"/>
    <property type="molecule type" value="Genomic_DNA"/>
</dbReference>
<reference evidence="2" key="2">
    <citation type="submission" date="2022-11" db="EMBL/GenBank/DDBJ databases">
        <title>complete genomes of mycoplasma synoviae ZX313 strain and SD2 strain.</title>
        <authorList>
            <person name="Zhong Q."/>
        </authorList>
    </citation>
    <scope>NUCLEOTIDE SEQUENCE</scope>
    <source>
        <strain evidence="2">SD2</strain>
    </source>
</reference>
<proteinExistence type="predicted"/>
<keyword evidence="1" id="KW-0472">Membrane</keyword>
<feature type="transmembrane region" description="Helical" evidence="1">
    <location>
        <begin position="12"/>
        <end position="33"/>
    </location>
</feature>
<keyword evidence="1" id="KW-1133">Transmembrane helix</keyword>
<dbReference type="Proteomes" id="UP001164481">
    <property type="component" value="Chromosome"/>
</dbReference>
<reference evidence="2" key="1">
    <citation type="submission" date="2022-10" db="EMBL/GenBank/DDBJ databases">
        <authorList>
            <person name="Wei X."/>
        </authorList>
    </citation>
    <scope>NUCLEOTIDE SEQUENCE</scope>
    <source>
        <strain evidence="2">SD2</strain>
    </source>
</reference>
<accession>A0AAX3F1U6</accession>
<dbReference type="RefSeq" id="WP_011283521.1">
    <property type="nucleotide sequence ID" value="NZ_CP034544.1"/>
</dbReference>
<dbReference type="AlphaFoldDB" id="A0AAX3F1U6"/>
<evidence type="ECO:0000256" key="1">
    <source>
        <dbReference type="SAM" id="Phobius"/>
    </source>
</evidence>